<evidence type="ECO:0000313" key="3">
    <source>
        <dbReference type="Proteomes" id="UP000182409"/>
    </source>
</evidence>
<sequence length="132" mass="14306">MAEALRLHASVPEAKIKVTVAGGFVTLAGTLDWHYELENAELAAHSVGGVRGIVNLLKIAPRASSQQVREKIEAALRSMADLDARSMSVYTTDGTVSLYGNVHSWSERDRAERAAWQAPGVHQVANHLTIHP</sequence>
<gene>
    <name evidence="2" type="ORF">SAMN05443244_1413</name>
</gene>
<proteinExistence type="predicted"/>
<protein>
    <submittedName>
        <fullName evidence="2">BON domain-containing protein</fullName>
    </submittedName>
</protein>
<feature type="domain" description="BON" evidence="1">
    <location>
        <begin position="1"/>
        <end position="61"/>
    </location>
</feature>
<dbReference type="PROSITE" id="PS50914">
    <property type="entry name" value="BON"/>
    <property type="match status" value="2"/>
</dbReference>
<dbReference type="PANTHER" id="PTHR34606:SF15">
    <property type="entry name" value="BON DOMAIN-CONTAINING PROTEIN"/>
    <property type="match status" value="1"/>
</dbReference>
<dbReference type="InterPro" id="IPR007055">
    <property type="entry name" value="BON_dom"/>
</dbReference>
<dbReference type="SMART" id="SM00749">
    <property type="entry name" value="BON"/>
    <property type="match status" value="2"/>
</dbReference>
<dbReference type="InterPro" id="IPR051686">
    <property type="entry name" value="Lipoprotein_DolP"/>
</dbReference>
<dbReference type="PANTHER" id="PTHR34606">
    <property type="entry name" value="BON DOMAIN-CONTAINING PROTEIN"/>
    <property type="match status" value="1"/>
</dbReference>
<dbReference type="Pfam" id="PF04972">
    <property type="entry name" value="BON"/>
    <property type="match status" value="2"/>
</dbReference>
<dbReference type="InterPro" id="IPR014004">
    <property type="entry name" value="Transpt-assoc_nodulatn_dom_bac"/>
</dbReference>
<dbReference type="EMBL" id="FNSD01000001">
    <property type="protein sequence ID" value="SEB63797.1"/>
    <property type="molecule type" value="Genomic_DNA"/>
</dbReference>
<dbReference type="Gene3D" id="3.30.1340.30">
    <property type="match status" value="2"/>
</dbReference>
<accession>A0A1H4KZ61</accession>
<organism evidence="2 3">
    <name type="scientific">Terriglobus roseus</name>
    <dbReference type="NCBI Taxonomy" id="392734"/>
    <lineage>
        <taxon>Bacteria</taxon>
        <taxon>Pseudomonadati</taxon>
        <taxon>Acidobacteriota</taxon>
        <taxon>Terriglobia</taxon>
        <taxon>Terriglobales</taxon>
        <taxon>Acidobacteriaceae</taxon>
        <taxon>Terriglobus</taxon>
    </lineage>
</organism>
<reference evidence="2 3" key="1">
    <citation type="submission" date="2016-10" db="EMBL/GenBank/DDBJ databases">
        <authorList>
            <person name="de Groot N.N."/>
        </authorList>
    </citation>
    <scope>NUCLEOTIDE SEQUENCE [LARGE SCALE GENOMIC DNA]</scope>
    <source>
        <strain evidence="2 3">AB35.6</strain>
    </source>
</reference>
<evidence type="ECO:0000313" key="2">
    <source>
        <dbReference type="EMBL" id="SEB63797.1"/>
    </source>
</evidence>
<name>A0A1H4KZ61_9BACT</name>
<dbReference type="Proteomes" id="UP000182409">
    <property type="component" value="Unassembled WGS sequence"/>
</dbReference>
<feature type="domain" description="BON" evidence="1">
    <location>
        <begin position="64"/>
        <end position="132"/>
    </location>
</feature>
<evidence type="ECO:0000259" key="1">
    <source>
        <dbReference type="PROSITE" id="PS50914"/>
    </source>
</evidence>
<dbReference type="AlphaFoldDB" id="A0A1H4KZ61"/>